<keyword evidence="2" id="KW-0963">Cytoplasm</keyword>
<dbReference type="Pfam" id="PF04493">
    <property type="entry name" value="Endonuclease_5"/>
    <property type="match status" value="1"/>
</dbReference>
<evidence type="ECO:0000313" key="7">
    <source>
        <dbReference type="Proteomes" id="UP000242146"/>
    </source>
</evidence>
<proteinExistence type="inferred from homology"/>
<dbReference type="InterPro" id="IPR007581">
    <property type="entry name" value="Endonuclease-V"/>
</dbReference>
<accession>A0A1X2GS89</accession>
<dbReference type="GO" id="GO:0005730">
    <property type="term" value="C:nucleolus"/>
    <property type="evidence" value="ECO:0007669"/>
    <property type="project" value="TreeGrafter"/>
</dbReference>
<evidence type="ECO:0000256" key="2">
    <source>
        <dbReference type="ARBA" id="ARBA00022490"/>
    </source>
</evidence>
<dbReference type="CDD" id="cd06559">
    <property type="entry name" value="Endonuclease_V"/>
    <property type="match status" value="1"/>
</dbReference>
<dbReference type="HAMAP" id="MF_00801">
    <property type="entry name" value="Endonuclease_5"/>
    <property type="match status" value="1"/>
</dbReference>
<dbReference type="PANTHER" id="PTHR28511">
    <property type="entry name" value="ENDONUCLEASE V"/>
    <property type="match status" value="1"/>
</dbReference>
<dbReference type="STRING" id="101127.A0A1X2GS89"/>
<evidence type="ECO:0000313" key="6">
    <source>
        <dbReference type="EMBL" id="ORX59451.1"/>
    </source>
</evidence>
<keyword evidence="4 6" id="KW-0255">Endonuclease</keyword>
<keyword evidence="5" id="KW-0378">Hydrolase</keyword>
<dbReference type="GO" id="GO:0003727">
    <property type="term" value="F:single-stranded RNA binding"/>
    <property type="evidence" value="ECO:0007669"/>
    <property type="project" value="TreeGrafter"/>
</dbReference>
<dbReference type="Proteomes" id="UP000242146">
    <property type="component" value="Unassembled WGS sequence"/>
</dbReference>
<evidence type="ECO:0000256" key="3">
    <source>
        <dbReference type="ARBA" id="ARBA00022722"/>
    </source>
</evidence>
<protein>
    <submittedName>
        <fullName evidence="6">Endonuclease V</fullName>
    </submittedName>
</protein>
<evidence type="ECO:0000256" key="5">
    <source>
        <dbReference type="ARBA" id="ARBA00022801"/>
    </source>
</evidence>
<dbReference type="PANTHER" id="PTHR28511:SF1">
    <property type="entry name" value="ENDONUCLEASE V"/>
    <property type="match status" value="1"/>
</dbReference>
<keyword evidence="3" id="KW-0540">Nuclease</keyword>
<dbReference type="GO" id="GO:0006281">
    <property type="term" value="P:DNA repair"/>
    <property type="evidence" value="ECO:0007669"/>
    <property type="project" value="InterPro"/>
</dbReference>
<dbReference type="GO" id="GO:0016891">
    <property type="term" value="F:RNA endonuclease activity producing 5'-phosphomonoesters, hydrolytic mechanism"/>
    <property type="evidence" value="ECO:0007669"/>
    <property type="project" value="TreeGrafter"/>
</dbReference>
<organism evidence="6 7">
    <name type="scientific">Hesseltinella vesiculosa</name>
    <dbReference type="NCBI Taxonomy" id="101127"/>
    <lineage>
        <taxon>Eukaryota</taxon>
        <taxon>Fungi</taxon>
        <taxon>Fungi incertae sedis</taxon>
        <taxon>Mucoromycota</taxon>
        <taxon>Mucoromycotina</taxon>
        <taxon>Mucoromycetes</taxon>
        <taxon>Mucorales</taxon>
        <taxon>Cunninghamellaceae</taxon>
        <taxon>Hesseltinella</taxon>
    </lineage>
</organism>
<dbReference type="AlphaFoldDB" id="A0A1X2GS89"/>
<sequence>MTTSQLTEYTSSPSRDQRAIWEKLQETLRHDIILQDKLDFNPESLDDLVYIGGVDLSFPENDQEHAVACLVVMKYPSMEVVYTDFLTTRLYLPYIAGFLAFREVAPLQKLLEKLQLQQPDIYPQVLLVDGNGRLHPRCCGIACHLGVQVDVPTIGIGKNFLVIDDGDALQMGRVKKEARESLAKAGDWMPLQGASGTIYGAALRTTQDAPNPIFVSQGHRITLPSAIRIVMATSRFRIPDPIRHADQKSRAYIRTHR</sequence>
<gene>
    <name evidence="6" type="ORF">DM01DRAFT_1300766</name>
</gene>
<dbReference type="OrthoDB" id="20018at2759"/>
<keyword evidence="7" id="KW-1185">Reference proteome</keyword>
<comment type="subcellular location">
    <subcellularLocation>
        <location evidence="1">Cytoplasm</location>
    </subcellularLocation>
</comment>
<evidence type="ECO:0000256" key="4">
    <source>
        <dbReference type="ARBA" id="ARBA00022759"/>
    </source>
</evidence>
<dbReference type="Gene3D" id="3.30.2170.10">
    <property type="entry name" value="archaeoglobus fulgidus dsm 4304 superfamily"/>
    <property type="match status" value="1"/>
</dbReference>
<name>A0A1X2GS89_9FUNG</name>
<dbReference type="GO" id="GO:0005737">
    <property type="term" value="C:cytoplasm"/>
    <property type="evidence" value="ECO:0007669"/>
    <property type="project" value="UniProtKB-SubCell"/>
</dbReference>
<comment type="caution">
    <text evidence="6">The sequence shown here is derived from an EMBL/GenBank/DDBJ whole genome shotgun (WGS) entry which is preliminary data.</text>
</comment>
<evidence type="ECO:0000256" key="1">
    <source>
        <dbReference type="ARBA" id="ARBA00004496"/>
    </source>
</evidence>
<reference evidence="6 7" key="1">
    <citation type="submission" date="2016-07" db="EMBL/GenBank/DDBJ databases">
        <title>Pervasive Adenine N6-methylation of Active Genes in Fungi.</title>
        <authorList>
            <consortium name="DOE Joint Genome Institute"/>
            <person name="Mondo S.J."/>
            <person name="Dannebaum R.O."/>
            <person name="Kuo R.C."/>
            <person name="Labutti K."/>
            <person name="Haridas S."/>
            <person name="Kuo A."/>
            <person name="Salamov A."/>
            <person name="Ahrendt S.R."/>
            <person name="Lipzen A."/>
            <person name="Sullivan W."/>
            <person name="Andreopoulos W.B."/>
            <person name="Clum A."/>
            <person name="Lindquist E."/>
            <person name="Daum C."/>
            <person name="Ramamoorthy G.K."/>
            <person name="Gryganskyi A."/>
            <person name="Culley D."/>
            <person name="Magnuson J.K."/>
            <person name="James T.Y."/>
            <person name="O'Malley M.A."/>
            <person name="Stajich J.E."/>
            <person name="Spatafora J.W."/>
            <person name="Visel A."/>
            <person name="Grigoriev I.V."/>
        </authorList>
    </citation>
    <scope>NUCLEOTIDE SEQUENCE [LARGE SCALE GENOMIC DNA]</scope>
    <source>
        <strain evidence="6 7">NRRL 3301</strain>
    </source>
</reference>
<dbReference type="EMBL" id="MCGT01000005">
    <property type="protein sequence ID" value="ORX59451.1"/>
    <property type="molecule type" value="Genomic_DNA"/>
</dbReference>